<keyword evidence="4 6" id="KW-0167">Capsid protein</keyword>
<feature type="region of interest" description="Disordered" evidence="7">
    <location>
        <begin position="582"/>
        <end position="617"/>
    </location>
</feature>
<dbReference type="Pfam" id="PF02956">
    <property type="entry name" value="TT_ORF1"/>
    <property type="match status" value="1"/>
</dbReference>
<dbReference type="GO" id="GO:0039615">
    <property type="term" value="C:T=1 icosahedral viral capsid"/>
    <property type="evidence" value="ECO:0007669"/>
    <property type="project" value="UniProtKB-UniRule"/>
</dbReference>
<evidence type="ECO:0000256" key="7">
    <source>
        <dbReference type="SAM" id="MobiDB-lite"/>
    </source>
</evidence>
<evidence type="ECO:0000256" key="1">
    <source>
        <dbReference type="ARBA" id="ARBA00004328"/>
    </source>
</evidence>
<name>A0AAU7SSP2_9VIRU</name>
<reference evidence="8" key="1">
    <citation type="submission" date="2024-05" db="EMBL/GenBank/DDBJ databases">
        <authorList>
            <person name="Laubscher F."/>
            <person name="Chudzinski V."/>
            <person name="Cordey S."/>
            <person name="Hosszu-Fellous K."/>
            <person name="Kaiser L."/>
        </authorList>
    </citation>
    <scope>NUCLEOTIDE SEQUENCE</scope>
    <source>
        <strain evidence="8">994D3-161</strain>
    </source>
</reference>
<evidence type="ECO:0000313" key="8">
    <source>
        <dbReference type="EMBL" id="XBU06672.1"/>
    </source>
</evidence>
<evidence type="ECO:0000256" key="5">
    <source>
        <dbReference type="ARBA" id="ARBA00022844"/>
    </source>
</evidence>
<protein>
    <recommendedName>
        <fullName evidence="6">Capsid protein</fullName>
    </recommendedName>
</protein>
<evidence type="ECO:0000256" key="2">
    <source>
        <dbReference type="ARBA" id="ARBA00006131"/>
    </source>
</evidence>
<dbReference type="EMBL" id="PP857125">
    <property type="protein sequence ID" value="XBU06672.1"/>
    <property type="molecule type" value="Genomic_DNA"/>
</dbReference>
<accession>A0AAU7SSP2</accession>
<sequence>MPFYNYFRRRKYNRYLPYRRRWRRIRRRPTRKAFLRRKRLYRVRRRRKILKKLKKIKITEWQPTTIKKCTVKGILCLFQCGINRIHHNWGQYQESYVPVKEPGGGGWSALVINLGALYQEYQHCRNWWTQSNKGLPLARYNGCKLKFYRSYDTDYVVTIQKCPPFVDTELLHLEAQPSRQLMNKHKIIVPNMTRKWYKKPYITKRFSPPALMQNKWYFQQDLCNTNLLLILTSACSLDQYFLPNTSISNNITLIALDTTLFTQPNFATISETTGYTPKNGIYLYASEQETTPTKWSDLIYLGNTIRYQQGKPLTSQTLGDKSQWGNPFYPDYLENDIKVWYTNKKPPDNFPTGGISTVHALYRQCRYNPHKDTGIGNMAFFKSTSISTGNIWDPPKDPELTISGFPLWLLLWGWDDWQRKLKKINQININYYLVILSDFVSPKLPGYIFLDLFFLQHDKHTDISETDKANWHPRLEYQEESIDEICASGPGAPKINHSRSIQAKMLYQFYFKWGGCPAPMQEIKDPCQQGKFPIPNKEQYGLEIEDPKVSKYSHLYYFDEKQEQLTKRAAKRLKSTTIFDESFTDGNKLNPPPKTLSEESEKSETEEETHQTPEQLQQLKLLRSLRKHIRHRLTKLKQRL</sequence>
<feature type="compositionally biased region" description="Basic and acidic residues" evidence="7">
    <location>
        <begin position="596"/>
        <end position="611"/>
    </location>
</feature>
<proteinExistence type="inferred from homology"/>
<keyword evidence="3 6" id="KW-1140">T=1 icosahedral capsid protein</keyword>
<comment type="function">
    <text evidence="6">Self-assembles to form an icosahedral capsid.</text>
</comment>
<evidence type="ECO:0000256" key="4">
    <source>
        <dbReference type="ARBA" id="ARBA00022561"/>
    </source>
</evidence>
<comment type="subcellular location">
    <subcellularLocation>
        <location evidence="1 6">Virion</location>
    </subcellularLocation>
</comment>
<organism evidence="8">
    <name type="scientific">Betatorquevirus 009A</name>
    <dbReference type="NCBI Taxonomy" id="3163410"/>
    <lineage>
        <taxon>Viruses</taxon>
        <taxon>Monodnaviria</taxon>
        <taxon>Shotokuvirae</taxon>
        <taxon>Commensaviricota</taxon>
        <taxon>Cardeaviricetes</taxon>
        <taxon>Sanitavirales</taxon>
        <taxon>Anelloviridae</taxon>
        <taxon>Betatorquevirus</taxon>
    </lineage>
</organism>
<comment type="similarity">
    <text evidence="2 6">Belongs to the anelloviridae capsid protein family.</text>
</comment>
<evidence type="ECO:0000256" key="3">
    <source>
        <dbReference type="ARBA" id="ARBA00022431"/>
    </source>
</evidence>
<keyword evidence="5 6" id="KW-0946">Virion</keyword>
<dbReference type="InterPro" id="IPR004219">
    <property type="entry name" value="TTvirus_Unk"/>
</dbReference>
<evidence type="ECO:0000256" key="6">
    <source>
        <dbReference type="RuleBase" id="RU361230"/>
    </source>
</evidence>